<feature type="chain" id="PRO_5008536400" description="Pilus assembly protein PapC" evidence="3">
    <location>
        <begin position="29"/>
        <end position="833"/>
    </location>
</feature>
<feature type="region of interest" description="Disordered" evidence="2">
    <location>
        <begin position="459"/>
        <end position="478"/>
    </location>
</feature>
<organism evidence="6">
    <name type="scientific">Pseudomonas putida</name>
    <name type="common">Arthrobacter siderocapsulatus</name>
    <dbReference type="NCBI Taxonomy" id="303"/>
    <lineage>
        <taxon>Bacteria</taxon>
        <taxon>Pseudomonadati</taxon>
        <taxon>Pseudomonadota</taxon>
        <taxon>Gammaproteobacteria</taxon>
        <taxon>Pseudomonadales</taxon>
        <taxon>Pseudomonadaceae</taxon>
        <taxon>Pseudomonas</taxon>
    </lineage>
</organism>
<evidence type="ECO:0000313" key="6">
    <source>
        <dbReference type="EMBL" id="ANY85921.1"/>
    </source>
</evidence>
<evidence type="ECO:0000259" key="4">
    <source>
        <dbReference type="Pfam" id="PF15976"/>
    </source>
</evidence>
<dbReference type="Pfam" id="PF15976">
    <property type="entry name" value="CooC_C"/>
    <property type="match status" value="1"/>
</dbReference>
<protein>
    <recommendedName>
        <fullName evidence="7">Pilus assembly protein PapC</fullName>
    </recommendedName>
</protein>
<keyword evidence="1 3" id="KW-0732">Signal</keyword>
<name>A0A1B2F106_PSEPU</name>
<feature type="signal peptide" evidence="3">
    <location>
        <begin position="1"/>
        <end position="28"/>
    </location>
</feature>
<evidence type="ECO:0000256" key="1">
    <source>
        <dbReference type="ARBA" id="ARBA00022729"/>
    </source>
</evidence>
<accession>A0A1B2F106</accession>
<feature type="region of interest" description="Disordered" evidence="2">
    <location>
        <begin position="553"/>
        <end position="580"/>
    </location>
</feature>
<dbReference type="Pfam" id="PF16967">
    <property type="entry name" value="TcfC"/>
    <property type="match status" value="1"/>
</dbReference>
<reference evidence="6" key="1">
    <citation type="submission" date="2016-07" db="EMBL/GenBank/DDBJ databases">
        <title>New class B carbapenemase carried by novel plasmid in Pseudomonas putida enviromental strain in eastern Amazonia.</title>
        <authorList>
            <person name="Souza C.O."/>
            <person name="Lima K.V."/>
            <person name="Brasiliense D.M."/>
            <person name="Perez-Chaparro P.J."/>
            <person name="Mamizuka E.M."/>
            <person name="Lima M.O."/>
            <person name="Lima L.N."/>
            <person name="McCulloch J.A."/>
        </authorList>
    </citation>
    <scope>NUCLEOTIDE SEQUENCE [LARGE SCALE GENOMIC DNA]</scope>
    <source>
        <strain evidence="6">IEC33019</strain>
    </source>
</reference>
<evidence type="ECO:0008006" key="7">
    <source>
        <dbReference type="Google" id="ProtNLM"/>
    </source>
</evidence>
<evidence type="ECO:0000256" key="3">
    <source>
        <dbReference type="SAM" id="SignalP"/>
    </source>
</evidence>
<sequence length="833" mass="91219">MFHFIALHRYLRGWLVCSTCLMPLQAWAEPQVPPKVVRQFDGLPREFEAHFFDVPLAVRVELDGRYLGDAMVILTRDERVQLLEFTDTQESRESPVVRRQWQERLQAGRLLGDCTRNCPDGLQAIHYSLANSQLSLVTANVESNAHQLRYHTMPEGGSTGLLVRNQLNLVHDGEDTSGRVAFQGQGSLGNWTSVADAQADRVSQSQVGTRYRMDQLYAERLLEQNFFRLGYFTPGAQGLTRQPTLLGDAPDTTLGLMFGSSDSLLIDNGQPSSTPIYVTPNRQGIVEIYRNGVLINSQPVQPGLQTLDTRVLPGGIYEVEVRLLEDGQETSRTEAFIYKPSNWRNPESRWRYNAYLGQQTSLLNNWGYERKDSFGAGVMSNYLLHPRAVLGLSAQRVDEAMQYGTSLDWDVLERLKLYGNVNYTENRGTGYDMQLIQSYPQGSMVLSHSQSWVETGRIHRGEASQQEQRSQSSLSLSHRVTQRSNATLRLSHSSGSASGTGIDLGWAFFGKLLGSDANWRLSVFDRPGTASSGDARSRGVNLTLSMNLGGPGKRIAASLGSRTSRDGRSDQHGSVSYQQDVDAGPLQSLGVSTTVDRYGSGFGGNAQLQSDSLYGDAYAQTSTINNKLSAGLNLQSVAAFGGGKMAMSGQYLTHEAGLIVDVDSDVEGLKLRADDQQGSSATLRPGRNIIPVTAFKSGHVQFDFNEEDAPAAVIQPSSLDYHLNRGGVAYRQLHVMRTVTVLGRLLDEKGQPMRGAHVINHASRGVSEADGFFSVEMSHSTPTLEIRQAGAVSCLLSLPVSSLKREGDVLLAGDQVCRTSSLADRGNALAGDS</sequence>
<evidence type="ECO:0000259" key="5">
    <source>
        <dbReference type="Pfam" id="PF16967"/>
    </source>
</evidence>
<dbReference type="InterPro" id="IPR032636">
    <property type="entry name" value="Pilus_assem_E-set-like_dom"/>
</dbReference>
<dbReference type="AlphaFoldDB" id="A0A1B2F106"/>
<evidence type="ECO:0000256" key="2">
    <source>
        <dbReference type="SAM" id="MobiDB-lite"/>
    </source>
</evidence>
<feature type="domain" description="Pilus assembly protein E-set like" evidence="5">
    <location>
        <begin position="272"/>
        <end position="339"/>
    </location>
</feature>
<dbReference type="RefSeq" id="WP_070091666.1">
    <property type="nucleotide sequence ID" value="NZ_CP016634.1"/>
</dbReference>
<dbReference type="EMBL" id="CP016634">
    <property type="protein sequence ID" value="ANY85921.1"/>
    <property type="molecule type" value="Genomic_DNA"/>
</dbReference>
<gene>
    <name evidence="6" type="ORF">IEC33019_0317</name>
</gene>
<feature type="compositionally biased region" description="Low complexity" evidence="2">
    <location>
        <begin position="464"/>
        <end position="477"/>
    </location>
</feature>
<proteinExistence type="predicted"/>
<feature type="domain" description="Pilus assembly protein C-terminal" evidence="4">
    <location>
        <begin position="723"/>
        <end position="818"/>
    </location>
</feature>
<dbReference type="InterPro" id="IPR031917">
    <property type="entry name" value="Pilus_assem_C"/>
</dbReference>